<comment type="caution">
    <text evidence="9">The sequence shown here is derived from an EMBL/GenBank/DDBJ whole genome shotgun (WGS) entry which is preliminary data.</text>
</comment>
<sequence length="403" mass="44800">MNGAGDELSAIFDSCTWPVSAMSKPAWATGKLAQSFSPASSLHDHVMHVKTSHLNPDQPVTINRNGSDQLALEKLAQELSASTPSLLPPLTTLSLNEIVEISHQRFDQNPLVSGMARRESELALEKLAEELSTTATSVVPQMSLSSRVDEENIIGIENPQTLAPYIYSVLQAKLNMACAAAAIRFGEPSTHPKNQVQVEQINIKPSPEYKIDAMQRKRKVEIRQTISDASSKEDSEAIEEINPVEAKRARRLVVNRNSARSYRRRRQSHITELQAEIDKLMDEHASMASDFARVQKKHVDAIVENEKLKDEIGALTARACNIFLIFVEMVAIFSSFQLSKVEERVEQLVKVNPMFILNFRTHGRGVQHGGSQVNQASSNAEFNMDPRSIQQLQPDLENAPNST</sequence>
<keyword evidence="4" id="KW-0238">DNA-binding</keyword>
<accession>A0A5N5P456</accession>
<keyword evidence="3" id="KW-0805">Transcription regulation</keyword>
<evidence type="ECO:0000256" key="3">
    <source>
        <dbReference type="ARBA" id="ARBA00023015"/>
    </source>
</evidence>
<dbReference type="SMART" id="SM00338">
    <property type="entry name" value="BRLZ"/>
    <property type="match status" value="1"/>
</dbReference>
<comment type="similarity">
    <text evidence="2">Belongs to the bZIP family.</text>
</comment>
<dbReference type="EMBL" id="VDCV01000001">
    <property type="protein sequence ID" value="KAB5574047.1"/>
    <property type="molecule type" value="Genomic_DNA"/>
</dbReference>
<comment type="subcellular location">
    <subcellularLocation>
        <location evidence="1">Nucleus</location>
    </subcellularLocation>
</comment>
<protein>
    <recommendedName>
        <fullName evidence="8">BZIP domain-containing protein</fullName>
    </recommendedName>
</protein>
<dbReference type="GO" id="GO:0005634">
    <property type="term" value="C:nucleus"/>
    <property type="evidence" value="ECO:0007669"/>
    <property type="project" value="UniProtKB-SubCell"/>
</dbReference>
<evidence type="ECO:0000259" key="8">
    <source>
        <dbReference type="PROSITE" id="PS50217"/>
    </source>
</evidence>
<organism evidence="9 10">
    <name type="scientific">Salix brachista</name>
    <dbReference type="NCBI Taxonomy" id="2182728"/>
    <lineage>
        <taxon>Eukaryota</taxon>
        <taxon>Viridiplantae</taxon>
        <taxon>Streptophyta</taxon>
        <taxon>Embryophyta</taxon>
        <taxon>Tracheophyta</taxon>
        <taxon>Spermatophyta</taxon>
        <taxon>Magnoliopsida</taxon>
        <taxon>eudicotyledons</taxon>
        <taxon>Gunneridae</taxon>
        <taxon>Pentapetalae</taxon>
        <taxon>rosids</taxon>
        <taxon>fabids</taxon>
        <taxon>Malpighiales</taxon>
        <taxon>Salicaceae</taxon>
        <taxon>Saliceae</taxon>
        <taxon>Salix</taxon>
    </lineage>
</organism>
<evidence type="ECO:0000256" key="5">
    <source>
        <dbReference type="ARBA" id="ARBA00023163"/>
    </source>
</evidence>
<dbReference type="Pfam" id="PF00170">
    <property type="entry name" value="bZIP_1"/>
    <property type="match status" value="1"/>
</dbReference>
<evidence type="ECO:0000256" key="2">
    <source>
        <dbReference type="ARBA" id="ARBA00007163"/>
    </source>
</evidence>
<evidence type="ECO:0000256" key="6">
    <source>
        <dbReference type="ARBA" id="ARBA00023242"/>
    </source>
</evidence>
<dbReference type="CDD" id="cd14702">
    <property type="entry name" value="bZIP_plant_GBF1"/>
    <property type="match status" value="1"/>
</dbReference>
<name>A0A5N5P456_9ROSI</name>
<dbReference type="GO" id="GO:0003700">
    <property type="term" value="F:DNA-binding transcription factor activity"/>
    <property type="evidence" value="ECO:0007669"/>
    <property type="project" value="InterPro"/>
</dbReference>
<keyword evidence="7" id="KW-0175">Coiled coil</keyword>
<dbReference type="InterPro" id="IPR045314">
    <property type="entry name" value="bZIP_plant_GBF1"/>
</dbReference>
<reference evidence="10" key="1">
    <citation type="journal article" date="2019" name="Gigascience">
        <title>De novo genome assembly of the endangered Acer yangbiense, a plant species with extremely small populations endemic to Yunnan Province, China.</title>
        <authorList>
            <person name="Yang J."/>
            <person name="Wariss H.M."/>
            <person name="Tao L."/>
            <person name="Zhang R."/>
            <person name="Yun Q."/>
            <person name="Hollingsworth P."/>
            <person name="Dao Z."/>
            <person name="Luo G."/>
            <person name="Guo H."/>
            <person name="Ma Y."/>
            <person name="Sun W."/>
        </authorList>
    </citation>
    <scope>NUCLEOTIDE SEQUENCE [LARGE SCALE GENOMIC DNA]</scope>
    <source>
        <strain evidence="10">cv. br00</strain>
    </source>
</reference>
<feature type="domain" description="BZIP" evidence="8">
    <location>
        <begin position="245"/>
        <end position="297"/>
    </location>
</feature>
<gene>
    <name evidence="9" type="ORF">DKX38_001241</name>
</gene>
<dbReference type="Proteomes" id="UP000326939">
    <property type="component" value="Chromosome 1"/>
</dbReference>
<dbReference type="PROSITE" id="PS50217">
    <property type="entry name" value="BZIP"/>
    <property type="match status" value="1"/>
</dbReference>
<dbReference type="AlphaFoldDB" id="A0A5N5P456"/>
<evidence type="ECO:0000256" key="4">
    <source>
        <dbReference type="ARBA" id="ARBA00023125"/>
    </source>
</evidence>
<dbReference type="InterPro" id="IPR046347">
    <property type="entry name" value="bZIP_sf"/>
</dbReference>
<keyword evidence="5" id="KW-0804">Transcription</keyword>
<evidence type="ECO:0000313" key="10">
    <source>
        <dbReference type="Proteomes" id="UP000326939"/>
    </source>
</evidence>
<dbReference type="SUPFAM" id="SSF57959">
    <property type="entry name" value="Leucine zipper domain"/>
    <property type="match status" value="1"/>
</dbReference>
<dbReference type="PANTHER" id="PTHR46408:SF5">
    <property type="entry name" value="BASIC LEUCINE ZIPPER 10"/>
    <property type="match status" value="1"/>
</dbReference>
<dbReference type="PANTHER" id="PTHR46408">
    <property type="entry name" value="BASIC LEUCINE ZIPPER 63"/>
    <property type="match status" value="1"/>
</dbReference>
<feature type="coiled-coil region" evidence="7">
    <location>
        <begin position="263"/>
        <end position="290"/>
    </location>
</feature>
<dbReference type="GO" id="GO:0003677">
    <property type="term" value="F:DNA binding"/>
    <property type="evidence" value="ECO:0007669"/>
    <property type="project" value="UniProtKB-KW"/>
</dbReference>
<dbReference type="InterPro" id="IPR004827">
    <property type="entry name" value="bZIP"/>
</dbReference>
<dbReference type="Gene3D" id="1.20.5.170">
    <property type="match status" value="1"/>
</dbReference>
<keyword evidence="10" id="KW-1185">Reference proteome</keyword>
<evidence type="ECO:0000313" key="9">
    <source>
        <dbReference type="EMBL" id="KAB5574047.1"/>
    </source>
</evidence>
<proteinExistence type="inferred from homology"/>
<evidence type="ECO:0000256" key="7">
    <source>
        <dbReference type="SAM" id="Coils"/>
    </source>
</evidence>
<keyword evidence="6" id="KW-0539">Nucleus</keyword>
<evidence type="ECO:0000256" key="1">
    <source>
        <dbReference type="ARBA" id="ARBA00004123"/>
    </source>
</evidence>